<dbReference type="AlphaFoldDB" id="A0AAJ1QHQ0"/>
<protein>
    <submittedName>
        <fullName evidence="1">Uncharacterized protein</fullName>
    </submittedName>
</protein>
<dbReference type="Proteomes" id="UP001170959">
    <property type="component" value="Unassembled WGS sequence"/>
</dbReference>
<dbReference type="EMBL" id="JACAGJ010000012">
    <property type="protein sequence ID" value="MDM1074214.1"/>
    <property type="molecule type" value="Genomic_DNA"/>
</dbReference>
<evidence type="ECO:0000313" key="1">
    <source>
        <dbReference type="EMBL" id="MDM1074214.1"/>
    </source>
</evidence>
<sequence length="145" mass="16831">MEEVLYELILSKLDEIKEIRFSDLDFGQLMVEVPPIGYPAILVSIDYPDTKNISRLLQEVKANIKLIVVTKAITETNSLAPKEIRSQGLEFLRLRQKVYKEFQGFGNEEFYPFERKSMRNETLRQGLKTTVIHFETSFHDDSANS</sequence>
<reference evidence="1" key="1">
    <citation type="submission" date="2020-06" db="EMBL/GenBank/DDBJ databases">
        <authorList>
            <person name="Dong N."/>
        </authorList>
    </citation>
    <scope>NUCLEOTIDE SEQUENCE</scope>
    <source>
        <strain evidence="1">R655-4</strain>
    </source>
</reference>
<dbReference type="RefSeq" id="WP_286494452.1">
    <property type="nucleotide sequence ID" value="NZ_JACAGJ010000012.1"/>
</dbReference>
<organism evidence="1 2">
    <name type="scientific">Empedobacter brevis</name>
    <dbReference type="NCBI Taxonomy" id="247"/>
    <lineage>
        <taxon>Bacteria</taxon>
        <taxon>Pseudomonadati</taxon>
        <taxon>Bacteroidota</taxon>
        <taxon>Flavobacteriia</taxon>
        <taxon>Flavobacteriales</taxon>
        <taxon>Weeksellaceae</taxon>
        <taxon>Empedobacter</taxon>
    </lineage>
</organism>
<reference evidence="1" key="2">
    <citation type="journal article" date="2022" name="Sci. Total Environ.">
        <title>Prevalence, transmission, and molecular epidemiology of tet(X)-positive bacteria among humans, animals, and environmental niches in China: An epidemiological, and genomic-based study.</title>
        <authorList>
            <person name="Dong N."/>
            <person name="Zeng Y."/>
            <person name="Cai C."/>
            <person name="Sun C."/>
            <person name="Lu J."/>
            <person name="Liu C."/>
            <person name="Zhou H."/>
            <person name="Sun Q."/>
            <person name="Shu L."/>
            <person name="Wang H."/>
            <person name="Wang Y."/>
            <person name="Wang S."/>
            <person name="Wu C."/>
            <person name="Chan E.W."/>
            <person name="Chen G."/>
            <person name="Shen Z."/>
            <person name="Chen S."/>
            <person name="Zhang R."/>
        </authorList>
    </citation>
    <scope>NUCLEOTIDE SEQUENCE</scope>
    <source>
        <strain evidence="1">R655-4</strain>
    </source>
</reference>
<proteinExistence type="predicted"/>
<gene>
    <name evidence="1" type="ORF">HX001_17145</name>
</gene>
<accession>A0AAJ1QHQ0</accession>
<evidence type="ECO:0000313" key="2">
    <source>
        <dbReference type="Proteomes" id="UP001170959"/>
    </source>
</evidence>
<name>A0AAJ1QHQ0_9FLAO</name>
<comment type="caution">
    <text evidence="1">The sequence shown here is derived from an EMBL/GenBank/DDBJ whole genome shotgun (WGS) entry which is preliminary data.</text>
</comment>